<evidence type="ECO:0000256" key="1">
    <source>
        <dbReference type="SAM" id="SignalP"/>
    </source>
</evidence>
<keyword evidence="3" id="KW-1185">Reference proteome</keyword>
<evidence type="ECO:0000313" key="3">
    <source>
        <dbReference type="Proteomes" id="UP000053429"/>
    </source>
</evidence>
<name>A0A101TTI2_9ACTN</name>
<feature type="signal peptide" evidence="1">
    <location>
        <begin position="1"/>
        <end position="20"/>
    </location>
</feature>
<accession>A0A101TTI2</accession>
<reference evidence="2 3" key="1">
    <citation type="submission" date="2015-10" db="EMBL/GenBank/DDBJ databases">
        <title>Draft genome sequence of Streptomyces caeruleatus NRRL B-24802, type strain for the species Streptomyces caeruleatus.</title>
        <authorList>
            <person name="Ruckert C."/>
            <person name="Winkler A."/>
            <person name="Kalinowski J."/>
            <person name="Kampfer P."/>
            <person name="Glaeser S."/>
        </authorList>
    </citation>
    <scope>NUCLEOTIDE SEQUENCE [LARGE SCALE GENOMIC DNA]</scope>
    <source>
        <strain evidence="2 3">NRRL B-24802</strain>
    </source>
</reference>
<keyword evidence="1" id="KW-0732">Signal</keyword>
<dbReference type="EMBL" id="LMWY01000037">
    <property type="protein sequence ID" value="KUN98213.1"/>
    <property type="molecule type" value="Genomic_DNA"/>
</dbReference>
<comment type="caution">
    <text evidence="2">The sequence shown here is derived from an EMBL/GenBank/DDBJ whole genome shotgun (WGS) entry which is preliminary data.</text>
</comment>
<organism evidence="2 3">
    <name type="scientific">Streptomyces caeruleatus</name>
    <dbReference type="NCBI Taxonomy" id="661399"/>
    <lineage>
        <taxon>Bacteria</taxon>
        <taxon>Bacillati</taxon>
        <taxon>Actinomycetota</taxon>
        <taxon>Actinomycetes</taxon>
        <taxon>Kitasatosporales</taxon>
        <taxon>Streptomycetaceae</taxon>
        <taxon>Streptomyces</taxon>
    </lineage>
</organism>
<dbReference type="AlphaFoldDB" id="A0A101TTI2"/>
<dbReference type="Proteomes" id="UP000053429">
    <property type="component" value="Unassembled WGS sequence"/>
</dbReference>
<protein>
    <submittedName>
        <fullName evidence="2">Uncharacterized protein</fullName>
    </submittedName>
</protein>
<gene>
    <name evidence="2" type="ORF">AQJ67_28075</name>
</gene>
<proteinExistence type="predicted"/>
<feature type="chain" id="PRO_5007107398" evidence="1">
    <location>
        <begin position="21"/>
        <end position="104"/>
    </location>
</feature>
<evidence type="ECO:0000313" key="2">
    <source>
        <dbReference type="EMBL" id="KUN98213.1"/>
    </source>
</evidence>
<sequence length="104" mass="11388">MVALAAAFGSLIAVGSPAAAADDHFWTRSCGSKYYAYADNYIAWTKKYSGGSCSGHAWVRVKLNGDWTKWYHASGKMTLNNDYGDIELSEHKGCADCKPYLLIP</sequence>